<dbReference type="Proteomes" id="UP000093902">
    <property type="component" value="Unassembled WGS sequence"/>
</dbReference>
<proteinExistence type="predicted"/>
<gene>
    <name evidence="1" type="ORF">A5792_02230</name>
</gene>
<dbReference type="GO" id="GO:0016705">
    <property type="term" value="F:oxidoreductase activity, acting on paired donors, with incorporation or reduction of molecular oxygen"/>
    <property type="evidence" value="ECO:0007669"/>
    <property type="project" value="InterPro"/>
</dbReference>
<dbReference type="AlphaFoldDB" id="A0A1A0RDF9"/>
<dbReference type="GO" id="GO:0004497">
    <property type="term" value="F:monooxygenase activity"/>
    <property type="evidence" value="ECO:0007669"/>
    <property type="project" value="InterPro"/>
</dbReference>
<accession>A0A1A0RDF9</accession>
<evidence type="ECO:0000313" key="1">
    <source>
        <dbReference type="EMBL" id="OBB32531.1"/>
    </source>
</evidence>
<dbReference type="InterPro" id="IPR036396">
    <property type="entry name" value="Cyt_P450_sf"/>
</dbReference>
<evidence type="ECO:0008006" key="3">
    <source>
        <dbReference type="Google" id="ProtNLM"/>
    </source>
</evidence>
<dbReference type="EMBL" id="LZSO01000012">
    <property type="protein sequence ID" value="OBB32531.1"/>
    <property type="molecule type" value="Genomic_DNA"/>
</dbReference>
<organism evidence="1 2">
    <name type="scientific">Mycolicibacterium peregrinum</name>
    <name type="common">Mycobacterium peregrinum</name>
    <dbReference type="NCBI Taxonomy" id="43304"/>
    <lineage>
        <taxon>Bacteria</taxon>
        <taxon>Bacillati</taxon>
        <taxon>Actinomycetota</taxon>
        <taxon>Actinomycetes</taxon>
        <taxon>Mycobacteriales</taxon>
        <taxon>Mycobacteriaceae</taxon>
        <taxon>Mycolicibacterium</taxon>
    </lineage>
</organism>
<name>A0A1A0RDF9_MYCPR</name>
<dbReference type="SUPFAM" id="SSF48264">
    <property type="entry name" value="Cytochrome P450"/>
    <property type="match status" value="1"/>
</dbReference>
<dbReference type="RefSeq" id="WP_064931040.1">
    <property type="nucleotide sequence ID" value="NZ_LZSO01000012.1"/>
</dbReference>
<protein>
    <recommendedName>
        <fullName evidence="3">Cytochrome P450</fullName>
    </recommendedName>
</protein>
<reference evidence="2" key="1">
    <citation type="submission" date="2016-06" db="EMBL/GenBank/DDBJ databases">
        <authorList>
            <person name="Sutton G."/>
            <person name="Brinkac L."/>
            <person name="Sanka R."/>
            <person name="Adams M."/>
            <person name="Lau E."/>
            <person name="Mehaffy C."/>
            <person name="Tameris M."/>
            <person name="Hatherill M."/>
            <person name="Hanekom W."/>
            <person name="Mahomed H."/>
            <person name="Mcshane H."/>
        </authorList>
    </citation>
    <scope>NUCLEOTIDE SEQUENCE [LARGE SCALE GENOMIC DNA]</scope>
    <source>
        <strain evidence="2">852002-51209_SCH5440388</strain>
    </source>
</reference>
<sequence>MLTGPHWTSDPRANPTVADAGALLNPVIFDASKLFADGSAHHRLRGAVRDVFGSGFIDGLREGVEIICHETISGIPSDQTFDAMADIALPLPVSLSTKWSSPRSSPRSPGTRRPQTCCPALLRYLSDVAAQPRVIASMAAVASEV</sequence>
<dbReference type="OrthoDB" id="4371969at2"/>
<dbReference type="GO" id="GO:0005506">
    <property type="term" value="F:iron ion binding"/>
    <property type="evidence" value="ECO:0007669"/>
    <property type="project" value="InterPro"/>
</dbReference>
<dbReference type="GO" id="GO:0020037">
    <property type="term" value="F:heme binding"/>
    <property type="evidence" value="ECO:0007669"/>
    <property type="project" value="InterPro"/>
</dbReference>
<evidence type="ECO:0000313" key="2">
    <source>
        <dbReference type="Proteomes" id="UP000093902"/>
    </source>
</evidence>
<comment type="caution">
    <text evidence="1">The sequence shown here is derived from an EMBL/GenBank/DDBJ whole genome shotgun (WGS) entry which is preliminary data.</text>
</comment>
<dbReference type="Gene3D" id="1.10.630.10">
    <property type="entry name" value="Cytochrome P450"/>
    <property type="match status" value="1"/>
</dbReference>